<feature type="domain" description="Heterokaryon incompatibility" evidence="1">
    <location>
        <begin position="8"/>
        <end position="143"/>
    </location>
</feature>
<dbReference type="STRING" id="2512241.A0A553HUQ3"/>
<dbReference type="Pfam" id="PF06985">
    <property type="entry name" value="HET"/>
    <property type="match status" value="1"/>
</dbReference>
<comment type="caution">
    <text evidence="2">The sequence shown here is derived from an EMBL/GenBank/DDBJ whole genome shotgun (WGS) entry which is preliminary data.</text>
</comment>
<protein>
    <recommendedName>
        <fullName evidence="1">Heterokaryon incompatibility domain-containing protein</fullName>
    </recommendedName>
</protein>
<sequence length="208" mass="23767">MSTVRLLQDHEKGIPWTTLPKTFQEAVTICRIMEVKYLWIDALCILQQSSDLREAETEITKADFAGENSIMASIYQGSHFTICADISTNMDSGIISIDGLRKCLPLMVRGDDERNATVYVRADRKYHSRHQLDIDTRGWTFQEFLLSCILENSILHGSAEKFTLVNAETSLAEMTGHIPDVKDWATQDSCRAGIWERSLPHDLCWYNY</sequence>
<dbReference type="OrthoDB" id="5347061at2759"/>
<dbReference type="PANTHER" id="PTHR33112:SF16">
    <property type="entry name" value="HETEROKARYON INCOMPATIBILITY DOMAIN-CONTAINING PROTEIN"/>
    <property type="match status" value="1"/>
</dbReference>
<accession>A0A553HUQ3</accession>
<dbReference type="Proteomes" id="UP000319160">
    <property type="component" value="Unassembled WGS sequence"/>
</dbReference>
<evidence type="ECO:0000313" key="3">
    <source>
        <dbReference type="Proteomes" id="UP000319160"/>
    </source>
</evidence>
<dbReference type="EMBL" id="VFLP01000043">
    <property type="protein sequence ID" value="TRX91680.1"/>
    <property type="molecule type" value="Genomic_DNA"/>
</dbReference>
<keyword evidence="3" id="KW-1185">Reference proteome</keyword>
<dbReference type="PANTHER" id="PTHR33112">
    <property type="entry name" value="DOMAIN PROTEIN, PUTATIVE-RELATED"/>
    <property type="match status" value="1"/>
</dbReference>
<evidence type="ECO:0000259" key="1">
    <source>
        <dbReference type="Pfam" id="PF06985"/>
    </source>
</evidence>
<evidence type="ECO:0000313" key="2">
    <source>
        <dbReference type="EMBL" id="TRX91680.1"/>
    </source>
</evidence>
<reference evidence="3" key="1">
    <citation type="submission" date="2019-06" db="EMBL/GenBank/DDBJ databases">
        <title>Draft genome sequence of the griseofulvin-producing fungus Xylaria cubensis strain G536.</title>
        <authorList>
            <person name="Mead M.E."/>
            <person name="Raja H.A."/>
            <person name="Steenwyk J.L."/>
            <person name="Knowles S.L."/>
            <person name="Oberlies N.H."/>
            <person name="Rokas A."/>
        </authorList>
    </citation>
    <scope>NUCLEOTIDE SEQUENCE [LARGE SCALE GENOMIC DNA]</scope>
    <source>
        <strain evidence="3">G536</strain>
    </source>
</reference>
<name>A0A553HUQ3_9PEZI</name>
<dbReference type="AlphaFoldDB" id="A0A553HUQ3"/>
<gene>
    <name evidence="2" type="ORF">FHL15_007462</name>
</gene>
<dbReference type="InterPro" id="IPR010730">
    <property type="entry name" value="HET"/>
</dbReference>
<organism evidence="2 3">
    <name type="scientific">Xylaria flabelliformis</name>
    <dbReference type="NCBI Taxonomy" id="2512241"/>
    <lineage>
        <taxon>Eukaryota</taxon>
        <taxon>Fungi</taxon>
        <taxon>Dikarya</taxon>
        <taxon>Ascomycota</taxon>
        <taxon>Pezizomycotina</taxon>
        <taxon>Sordariomycetes</taxon>
        <taxon>Xylariomycetidae</taxon>
        <taxon>Xylariales</taxon>
        <taxon>Xylariaceae</taxon>
        <taxon>Xylaria</taxon>
    </lineage>
</organism>
<proteinExistence type="predicted"/>